<evidence type="ECO:0000256" key="5">
    <source>
        <dbReference type="ARBA" id="ARBA00022664"/>
    </source>
</evidence>
<dbReference type="OrthoDB" id="547031at2759"/>
<name>G4T6W9_SERID</name>
<feature type="region of interest" description="Disordered" evidence="9">
    <location>
        <begin position="92"/>
        <end position="115"/>
    </location>
</feature>
<dbReference type="InterPro" id="IPR053822">
    <property type="entry name" value="SDE2-like_dom"/>
</dbReference>
<evidence type="ECO:0000256" key="3">
    <source>
        <dbReference type="ARBA" id="ARBA00008726"/>
    </source>
</evidence>
<dbReference type="GO" id="GO:0008380">
    <property type="term" value="P:RNA splicing"/>
    <property type="evidence" value="ECO:0007669"/>
    <property type="project" value="UniProtKB-KW"/>
</dbReference>
<evidence type="ECO:0000256" key="2">
    <source>
        <dbReference type="ARBA" id="ARBA00004496"/>
    </source>
</evidence>
<keyword evidence="6" id="KW-0508">mRNA splicing</keyword>
<gene>
    <name evidence="11" type="ORF">PIIN_00908</name>
</gene>
<evidence type="ECO:0000256" key="9">
    <source>
        <dbReference type="SAM" id="MobiDB-lite"/>
    </source>
</evidence>
<evidence type="ECO:0000256" key="6">
    <source>
        <dbReference type="ARBA" id="ARBA00023187"/>
    </source>
</evidence>
<keyword evidence="7" id="KW-0539">Nucleus</keyword>
<keyword evidence="5" id="KW-0507">mRNA processing</keyword>
<evidence type="ECO:0000256" key="8">
    <source>
        <dbReference type="ARBA" id="ARBA00023306"/>
    </source>
</evidence>
<sequence>MTFTVFVSAFAPFGNFTLQTAEDVTIEQLFDEIVEKRPLLERVSSLRLCPTSQPLAGASTRLSDLCEDDESMVSFRLSPSLLGGKGGFGSQLRAAGGRMSSQKTSNNDSCRDLSGRRLSTLKEAKKLAAYIENEPARRKAAQDQQKAKLEKLEKQLGITPGGSKDGQPAHAGMKRRLDDTEFLEESQELVDNVKSAVVEGLLKKRKKTKMEPPAVPASATSSETTAALATTAVA</sequence>
<dbReference type="FunCoup" id="G4T6W9">
    <property type="interactions" value="150"/>
</dbReference>
<feature type="region of interest" description="Disordered" evidence="9">
    <location>
        <begin position="203"/>
        <end position="234"/>
    </location>
</feature>
<evidence type="ECO:0000256" key="4">
    <source>
        <dbReference type="ARBA" id="ARBA00022490"/>
    </source>
</evidence>
<evidence type="ECO:0000256" key="1">
    <source>
        <dbReference type="ARBA" id="ARBA00004123"/>
    </source>
</evidence>
<dbReference type="InterPro" id="IPR051421">
    <property type="entry name" value="RNA_Proc_DNA_Dmg_Regulator"/>
</dbReference>
<dbReference type="GO" id="GO:0006397">
    <property type="term" value="P:mRNA processing"/>
    <property type="evidence" value="ECO:0007669"/>
    <property type="project" value="UniProtKB-KW"/>
</dbReference>
<protein>
    <recommendedName>
        <fullName evidence="10">SDE2-like domain-containing protein</fullName>
    </recommendedName>
</protein>
<feature type="compositionally biased region" description="Polar residues" evidence="9">
    <location>
        <begin position="99"/>
        <end position="108"/>
    </location>
</feature>
<dbReference type="AlphaFoldDB" id="G4T6W9"/>
<organism evidence="11 12">
    <name type="scientific">Serendipita indica (strain DSM 11827)</name>
    <name type="common">Root endophyte fungus</name>
    <name type="synonym">Piriformospora indica</name>
    <dbReference type="NCBI Taxonomy" id="1109443"/>
    <lineage>
        <taxon>Eukaryota</taxon>
        <taxon>Fungi</taxon>
        <taxon>Dikarya</taxon>
        <taxon>Basidiomycota</taxon>
        <taxon>Agaricomycotina</taxon>
        <taxon>Agaricomycetes</taxon>
        <taxon>Sebacinales</taxon>
        <taxon>Serendipitaceae</taxon>
        <taxon>Serendipita</taxon>
    </lineage>
</organism>
<dbReference type="PANTHER" id="PTHR12786:SF1">
    <property type="entry name" value="SPLICING REGULATOR SDE2"/>
    <property type="match status" value="1"/>
</dbReference>
<dbReference type="OMA" id="EKKLGMA"/>
<accession>G4T6W9</accession>
<dbReference type="GO" id="GO:0005737">
    <property type="term" value="C:cytoplasm"/>
    <property type="evidence" value="ECO:0007669"/>
    <property type="project" value="UniProtKB-SubCell"/>
</dbReference>
<comment type="caution">
    <text evidence="11">The sequence shown here is derived from an EMBL/GenBank/DDBJ whole genome shotgun (WGS) entry which is preliminary data.</text>
</comment>
<dbReference type="Proteomes" id="UP000007148">
    <property type="component" value="Unassembled WGS sequence"/>
</dbReference>
<dbReference type="eggNOG" id="KOG2827">
    <property type="taxonomic scope" value="Eukaryota"/>
</dbReference>
<evidence type="ECO:0000256" key="7">
    <source>
        <dbReference type="ARBA" id="ARBA00023242"/>
    </source>
</evidence>
<evidence type="ECO:0000313" key="12">
    <source>
        <dbReference type="Proteomes" id="UP000007148"/>
    </source>
</evidence>
<comment type="subcellular location">
    <subcellularLocation>
        <location evidence="2">Cytoplasm</location>
    </subcellularLocation>
    <subcellularLocation>
        <location evidence="1">Nucleus</location>
    </subcellularLocation>
</comment>
<dbReference type="EMBL" id="CAFZ01000009">
    <property type="protein sequence ID" value="CCA67071.1"/>
    <property type="molecule type" value="Genomic_DNA"/>
</dbReference>
<evidence type="ECO:0000259" key="10">
    <source>
        <dbReference type="Pfam" id="PF22782"/>
    </source>
</evidence>
<dbReference type="InParanoid" id="G4T6W9"/>
<evidence type="ECO:0000313" key="11">
    <source>
        <dbReference type="EMBL" id="CCA67071.1"/>
    </source>
</evidence>
<dbReference type="GO" id="GO:0005634">
    <property type="term" value="C:nucleus"/>
    <property type="evidence" value="ECO:0007669"/>
    <property type="project" value="UniProtKB-SubCell"/>
</dbReference>
<dbReference type="Pfam" id="PF22782">
    <property type="entry name" value="SDE2"/>
    <property type="match status" value="1"/>
</dbReference>
<dbReference type="PANTHER" id="PTHR12786">
    <property type="entry name" value="SPLICING FACTOR SF3A-RELATED"/>
    <property type="match status" value="1"/>
</dbReference>
<feature type="compositionally biased region" description="Low complexity" evidence="9">
    <location>
        <begin position="216"/>
        <end position="234"/>
    </location>
</feature>
<keyword evidence="4" id="KW-0963">Cytoplasm</keyword>
<feature type="domain" description="SDE2-like" evidence="10">
    <location>
        <begin position="83"/>
        <end position="197"/>
    </location>
</feature>
<dbReference type="HOGENOM" id="CLU_060603_1_1_1"/>
<dbReference type="STRING" id="1109443.G4T6W9"/>
<keyword evidence="8" id="KW-0131">Cell cycle</keyword>
<keyword evidence="12" id="KW-1185">Reference proteome</keyword>
<proteinExistence type="inferred from homology"/>
<comment type="similarity">
    <text evidence="3">Belongs to the SDE2 family.</text>
</comment>
<reference evidence="11 12" key="1">
    <citation type="journal article" date="2011" name="PLoS Pathog.">
        <title>Endophytic Life Strategies Decoded by Genome and Transcriptome Analyses of the Mutualistic Root Symbiont Piriformospora indica.</title>
        <authorList>
            <person name="Zuccaro A."/>
            <person name="Lahrmann U."/>
            <person name="Guldener U."/>
            <person name="Langen G."/>
            <person name="Pfiffi S."/>
            <person name="Biedenkopf D."/>
            <person name="Wong P."/>
            <person name="Samans B."/>
            <person name="Grimm C."/>
            <person name="Basiewicz M."/>
            <person name="Murat C."/>
            <person name="Martin F."/>
            <person name="Kogel K.H."/>
        </authorList>
    </citation>
    <scope>NUCLEOTIDE SEQUENCE [LARGE SCALE GENOMIC DNA]</scope>
    <source>
        <strain evidence="11 12">DSM 11827</strain>
    </source>
</reference>